<protein>
    <submittedName>
        <fullName evidence="5">DNA-binding transcriptional regulator, LacI/PurR family</fullName>
    </submittedName>
</protein>
<dbReference type="InterPro" id="IPR028082">
    <property type="entry name" value="Peripla_BP_I"/>
</dbReference>
<organism evidence="5 6">
    <name type="scientific">Streptomyces harbinensis</name>
    <dbReference type="NCBI Taxonomy" id="1176198"/>
    <lineage>
        <taxon>Bacteria</taxon>
        <taxon>Bacillati</taxon>
        <taxon>Actinomycetota</taxon>
        <taxon>Actinomycetes</taxon>
        <taxon>Kitasatosporales</taxon>
        <taxon>Streptomycetaceae</taxon>
        <taxon>Streptomyces</taxon>
    </lineage>
</organism>
<dbReference type="Pfam" id="PF13377">
    <property type="entry name" value="Peripla_BP_3"/>
    <property type="match status" value="1"/>
</dbReference>
<dbReference type="RefSeq" id="WP_093842558.1">
    <property type="nucleotide sequence ID" value="NZ_FPAB01000002.1"/>
</dbReference>
<feature type="domain" description="HTH lacI-type" evidence="4">
    <location>
        <begin position="1"/>
        <end position="53"/>
    </location>
</feature>
<dbReference type="InterPro" id="IPR000843">
    <property type="entry name" value="HTH_LacI"/>
</dbReference>
<keyword evidence="6" id="KW-1185">Reference proteome</keyword>
<dbReference type="STRING" id="1176198.SAMN05444716_102691"/>
<reference evidence="6" key="1">
    <citation type="submission" date="2016-10" db="EMBL/GenBank/DDBJ databases">
        <authorList>
            <person name="Varghese N."/>
            <person name="Submissions S."/>
        </authorList>
    </citation>
    <scope>NUCLEOTIDE SEQUENCE [LARGE SCALE GENOMIC DNA]</scope>
    <source>
        <strain evidence="6">CGMCC 4.7047</strain>
    </source>
</reference>
<evidence type="ECO:0000313" key="5">
    <source>
        <dbReference type="EMBL" id="SFS59088.1"/>
    </source>
</evidence>
<proteinExistence type="predicted"/>
<dbReference type="CDD" id="cd01392">
    <property type="entry name" value="HTH_LacI"/>
    <property type="match status" value="1"/>
</dbReference>
<dbReference type="GO" id="GO:0003700">
    <property type="term" value="F:DNA-binding transcription factor activity"/>
    <property type="evidence" value="ECO:0007669"/>
    <property type="project" value="TreeGrafter"/>
</dbReference>
<dbReference type="Gene3D" id="3.40.50.2300">
    <property type="match status" value="2"/>
</dbReference>
<dbReference type="AlphaFoldDB" id="A0A1I6R3P6"/>
<gene>
    <name evidence="5" type="ORF">SAMN05444716_102691</name>
</gene>
<evidence type="ECO:0000259" key="4">
    <source>
        <dbReference type="PROSITE" id="PS50932"/>
    </source>
</evidence>
<dbReference type="SUPFAM" id="SSF47413">
    <property type="entry name" value="lambda repressor-like DNA-binding domains"/>
    <property type="match status" value="1"/>
</dbReference>
<dbReference type="InterPro" id="IPR010982">
    <property type="entry name" value="Lambda_DNA-bd_dom_sf"/>
</dbReference>
<evidence type="ECO:0000256" key="1">
    <source>
        <dbReference type="ARBA" id="ARBA00023015"/>
    </source>
</evidence>
<dbReference type="PANTHER" id="PTHR30146:SF109">
    <property type="entry name" value="HTH-TYPE TRANSCRIPTIONAL REGULATOR GALS"/>
    <property type="match status" value="1"/>
</dbReference>
<dbReference type="Pfam" id="PF00356">
    <property type="entry name" value="LacI"/>
    <property type="match status" value="1"/>
</dbReference>
<accession>A0A1I6R3P6</accession>
<dbReference type="PROSITE" id="PS00356">
    <property type="entry name" value="HTH_LACI_1"/>
    <property type="match status" value="1"/>
</dbReference>
<keyword evidence="2 5" id="KW-0238">DNA-binding</keyword>
<evidence type="ECO:0000256" key="2">
    <source>
        <dbReference type="ARBA" id="ARBA00023125"/>
    </source>
</evidence>
<dbReference type="Gene3D" id="1.10.260.40">
    <property type="entry name" value="lambda repressor-like DNA-binding domains"/>
    <property type="match status" value="1"/>
</dbReference>
<evidence type="ECO:0000256" key="3">
    <source>
        <dbReference type="ARBA" id="ARBA00023163"/>
    </source>
</evidence>
<dbReference type="SUPFAM" id="SSF53822">
    <property type="entry name" value="Periplasmic binding protein-like I"/>
    <property type="match status" value="1"/>
</dbReference>
<dbReference type="CDD" id="cd06267">
    <property type="entry name" value="PBP1_LacI_sugar_binding-like"/>
    <property type="match status" value="1"/>
</dbReference>
<dbReference type="SMART" id="SM00354">
    <property type="entry name" value="HTH_LACI"/>
    <property type="match status" value="1"/>
</dbReference>
<dbReference type="PROSITE" id="PS50932">
    <property type="entry name" value="HTH_LACI_2"/>
    <property type="match status" value="1"/>
</dbReference>
<dbReference type="Proteomes" id="UP000198873">
    <property type="component" value="Unassembled WGS sequence"/>
</dbReference>
<dbReference type="EMBL" id="FPAB01000002">
    <property type="protein sequence ID" value="SFS59088.1"/>
    <property type="molecule type" value="Genomic_DNA"/>
</dbReference>
<keyword evidence="1" id="KW-0805">Transcription regulation</keyword>
<dbReference type="GO" id="GO:0000976">
    <property type="term" value="F:transcription cis-regulatory region binding"/>
    <property type="evidence" value="ECO:0007669"/>
    <property type="project" value="TreeGrafter"/>
</dbReference>
<name>A0A1I6R3P6_9ACTN</name>
<sequence>MQDVARAAGVSPMTVSNVVNNRPHVREATRVKVLEAMDRLGYRVNIAARNLRAGRTQTIGLAVPEMDRPYFAELAARIVRHARAAGYRVVVEQTGARREEELDAIAWSRNSLYDGLILSTVALGPDDRDLLRVDFPVVILGERIFDAPVDHVAMPNTDGARTATAHLIGSGCRRIAMVTGPDLESTNMAGLRYAGYREALRAAGLPHDERLVVRLPRLDPASGAEAAARLARAEPGWDGVVAVTDTVALGVVRGLADAGLHVPGDVRVVGFDNTEAGRFAVPSLTTVDPDNDWIAARAVGLLVGRIRGDAAQGRPRDVVSPFGLIERESTGGGRRPAV</sequence>
<keyword evidence="3" id="KW-0804">Transcription</keyword>
<evidence type="ECO:0000313" key="6">
    <source>
        <dbReference type="Proteomes" id="UP000198873"/>
    </source>
</evidence>
<dbReference type="PANTHER" id="PTHR30146">
    <property type="entry name" value="LACI-RELATED TRANSCRIPTIONAL REPRESSOR"/>
    <property type="match status" value="1"/>
</dbReference>
<dbReference type="InterPro" id="IPR046335">
    <property type="entry name" value="LacI/GalR-like_sensor"/>
</dbReference>